<feature type="transmembrane region" description="Helical" evidence="2">
    <location>
        <begin position="12"/>
        <end position="35"/>
    </location>
</feature>
<feature type="compositionally biased region" description="Polar residues" evidence="1">
    <location>
        <begin position="353"/>
        <end position="365"/>
    </location>
</feature>
<feature type="region of interest" description="Disordered" evidence="1">
    <location>
        <begin position="311"/>
        <end position="372"/>
    </location>
</feature>
<feature type="compositionally biased region" description="Basic and acidic residues" evidence="1">
    <location>
        <begin position="330"/>
        <end position="345"/>
    </location>
</feature>
<feature type="transmembrane region" description="Helical" evidence="2">
    <location>
        <begin position="126"/>
        <end position="144"/>
    </location>
</feature>
<evidence type="ECO:0000313" key="4">
    <source>
        <dbReference type="Proteomes" id="UP000310158"/>
    </source>
</evidence>
<feature type="transmembrane region" description="Helical" evidence="2">
    <location>
        <begin position="47"/>
        <end position="70"/>
    </location>
</feature>
<feature type="transmembrane region" description="Helical" evidence="2">
    <location>
        <begin position="227"/>
        <end position="252"/>
    </location>
</feature>
<keyword evidence="2" id="KW-0812">Transmembrane</keyword>
<accession>A0A4S4LPB7</accession>
<feature type="transmembrane region" description="Helical" evidence="2">
    <location>
        <begin position="258"/>
        <end position="279"/>
    </location>
</feature>
<dbReference type="EMBL" id="SGPL01000303">
    <property type="protein sequence ID" value="THH14092.1"/>
    <property type="molecule type" value="Genomic_DNA"/>
</dbReference>
<dbReference type="Proteomes" id="UP000310158">
    <property type="component" value="Unassembled WGS sequence"/>
</dbReference>
<gene>
    <name evidence="3" type="ORF">EW146_g6201</name>
</gene>
<evidence type="ECO:0000256" key="1">
    <source>
        <dbReference type="SAM" id="MobiDB-lite"/>
    </source>
</evidence>
<name>A0A4S4LPB7_9AGAM</name>
<keyword evidence="2" id="KW-1133">Transmembrane helix</keyword>
<organism evidence="3 4">
    <name type="scientific">Bondarzewia mesenterica</name>
    <dbReference type="NCBI Taxonomy" id="1095465"/>
    <lineage>
        <taxon>Eukaryota</taxon>
        <taxon>Fungi</taxon>
        <taxon>Dikarya</taxon>
        <taxon>Basidiomycota</taxon>
        <taxon>Agaricomycotina</taxon>
        <taxon>Agaricomycetes</taxon>
        <taxon>Russulales</taxon>
        <taxon>Bondarzewiaceae</taxon>
        <taxon>Bondarzewia</taxon>
    </lineage>
</organism>
<proteinExistence type="predicted"/>
<comment type="caution">
    <text evidence="3">The sequence shown here is derived from an EMBL/GenBank/DDBJ whole genome shotgun (WGS) entry which is preliminary data.</text>
</comment>
<feature type="transmembrane region" description="Helical" evidence="2">
    <location>
        <begin position="151"/>
        <end position="173"/>
    </location>
</feature>
<evidence type="ECO:0000256" key="2">
    <source>
        <dbReference type="SAM" id="Phobius"/>
    </source>
</evidence>
<protein>
    <submittedName>
        <fullName evidence="3">Uncharacterized protein</fullName>
    </submittedName>
</protein>
<evidence type="ECO:0000313" key="3">
    <source>
        <dbReference type="EMBL" id="THH14092.1"/>
    </source>
</evidence>
<sequence>MAIPLDTAELFALFLETLVYGIFFSLCSITCIVLTRVPQKGVHSRRIILPAALLMLALATAVSPLSPFVLHDRVPTLPFQIPACFQHLIIDLSRAAYAFLDLAHDPGSADAYFGEVSNSLFLAKSILYFLQTLAGDSVIIWRCYVVMHRRYLVIIPPLSALLGTIVFGCIIIARIVRAPPGATIFVVLRGNLAAYMSMTMSITAYCTAAICWQIYQPSREWGSIRILLPVLMAIVESGALYTASVLTTLILFLIENNAQFTCLDIIMPLVGVVYCLIILQIRYQTYVLEADSVHPRNRRFAYSSMQFSSTAHERQDGGDSCAEGELESGWDDRGIEASTDERQDAKALGSMSRGATTSGSDSVSVNDRKRAS</sequence>
<feature type="transmembrane region" description="Helical" evidence="2">
    <location>
        <begin position="193"/>
        <end position="215"/>
    </location>
</feature>
<keyword evidence="4" id="KW-1185">Reference proteome</keyword>
<dbReference type="AlphaFoldDB" id="A0A4S4LPB7"/>
<keyword evidence="2" id="KW-0472">Membrane</keyword>
<dbReference type="OrthoDB" id="3250682at2759"/>
<reference evidence="3 4" key="1">
    <citation type="submission" date="2019-02" db="EMBL/GenBank/DDBJ databases">
        <title>Genome sequencing of the rare red list fungi Bondarzewia mesenterica.</title>
        <authorList>
            <person name="Buettner E."/>
            <person name="Kellner H."/>
        </authorList>
    </citation>
    <scope>NUCLEOTIDE SEQUENCE [LARGE SCALE GENOMIC DNA]</scope>
    <source>
        <strain evidence="3 4">DSM 108281</strain>
    </source>
</reference>